<sequence>MGSKDNKQVGKNTNFWQSFSHAIDGCKTLLKTERNLRFHLVVALLIIILAGGLHVGWNQFLWLLLAIFVVLTAEVLNSIVERIVDLLVGNHFNQLAKEAKDMAAGGVLLATGFAMVVGIIVFLPLLIKLIPWR</sequence>
<keyword evidence="6 15" id="KW-0812">Transmembrane</keyword>
<dbReference type="PANTHER" id="PTHR34299">
    <property type="entry name" value="DIACYLGLYCEROL KINASE"/>
    <property type="match status" value="1"/>
</dbReference>
<evidence type="ECO:0000256" key="9">
    <source>
        <dbReference type="ARBA" id="ARBA00022840"/>
    </source>
</evidence>
<keyword evidence="8 16" id="KW-0418">Kinase</keyword>
<evidence type="ECO:0000256" key="10">
    <source>
        <dbReference type="ARBA" id="ARBA00022989"/>
    </source>
</evidence>
<dbReference type="Gene3D" id="1.10.287.3610">
    <property type="match status" value="1"/>
</dbReference>
<evidence type="ECO:0000256" key="1">
    <source>
        <dbReference type="ARBA" id="ARBA00004651"/>
    </source>
</evidence>
<dbReference type="Proteomes" id="UP001370590">
    <property type="component" value="Unassembled WGS sequence"/>
</dbReference>
<dbReference type="RefSeq" id="WP_339960491.1">
    <property type="nucleotide sequence ID" value="NZ_JAWMWH010000001.1"/>
</dbReference>
<name>A0ABU8SLA1_9LACO</name>
<keyword evidence="5 16" id="KW-0808">Transferase</keyword>
<keyword evidence="9" id="KW-0067">ATP-binding</keyword>
<dbReference type="PANTHER" id="PTHR34299:SF1">
    <property type="entry name" value="DIACYLGLYCEROL KINASE"/>
    <property type="match status" value="1"/>
</dbReference>
<keyword evidence="14" id="KW-1208">Phospholipid metabolism</keyword>
<feature type="transmembrane region" description="Helical" evidence="15">
    <location>
        <begin position="60"/>
        <end position="80"/>
    </location>
</feature>
<keyword evidence="10 15" id="KW-1133">Transmembrane helix</keyword>
<keyword evidence="12 15" id="KW-0472">Membrane</keyword>
<gene>
    <name evidence="16" type="ORF">R4146_05875</name>
</gene>
<protein>
    <submittedName>
        <fullName evidence="16">Diacylglycerol kinase family protein</fullName>
        <ecNumber evidence="16">2.7.1.-</ecNumber>
    </submittedName>
</protein>
<feature type="transmembrane region" description="Helical" evidence="15">
    <location>
        <begin position="36"/>
        <end position="54"/>
    </location>
</feature>
<comment type="similarity">
    <text evidence="2">Belongs to the bacterial diacylglycerol kinase family.</text>
</comment>
<keyword evidence="13" id="KW-0594">Phospholipid biosynthesis</keyword>
<evidence type="ECO:0000256" key="2">
    <source>
        <dbReference type="ARBA" id="ARBA00005967"/>
    </source>
</evidence>
<keyword evidence="3" id="KW-1003">Cell membrane</keyword>
<feature type="transmembrane region" description="Helical" evidence="15">
    <location>
        <begin position="101"/>
        <end position="127"/>
    </location>
</feature>
<organism evidence="16 17">
    <name type="scientific">Nicoliella lavandulae</name>
    <dbReference type="NCBI Taxonomy" id="3082954"/>
    <lineage>
        <taxon>Bacteria</taxon>
        <taxon>Bacillati</taxon>
        <taxon>Bacillota</taxon>
        <taxon>Bacilli</taxon>
        <taxon>Lactobacillales</taxon>
        <taxon>Lactobacillaceae</taxon>
        <taxon>Nicoliella</taxon>
    </lineage>
</organism>
<keyword evidence="17" id="KW-1185">Reference proteome</keyword>
<evidence type="ECO:0000256" key="12">
    <source>
        <dbReference type="ARBA" id="ARBA00023136"/>
    </source>
</evidence>
<accession>A0ABU8SLA1</accession>
<dbReference type="GO" id="GO:0016301">
    <property type="term" value="F:kinase activity"/>
    <property type="evidence" value="ECO:0007669"/>
    <property type="project" value="UniProtKB-KW"/>
</dbReference>
<evidence type="ECO:0000256" key="8">
    <source>
        <dbReference type="ARBA" id="ARBA00022777"/>
    </source>
</evidence>
<keyword evidence="11" id="KW-0443">Lipid metabolism</keyword>
<evidence type="ECO:0000256" key="15">
    <source>
        <dbReference type="SAM" id="Phobius"/>
    </source>
</evidence>
<dbReference type="EMBL" id="JAWMWH010000001">
    <property type="protein sequence ID" value="MEJ6400687.1"/>
    <property type="molecule type" value="Genomic_DNA"/>
</dbReference>
<reference evidence="16 17" key="1">
    <citation type="submission" date="2023-10" db="EMBL/GenBank/DDBJ databases">
        <title>Nicoliella lavandulae sp. nov. isolated from Lavandula angustifolia flowers.</title>
        <authorList>
            <person name="Alcantara C."/>
            <person name="Zuniga M."/>
            <person name="Landete J.M."/>
            <person name="Monedero V."/>
        </authorList>
    </citation>
    <scope>NUCLEOTIDE SEQUENCE [LARGE SCALE GENOMIC DNA]</scope>
    <source>
        <strain evidence="16 17">Es01</strain>
    </source>
</reference>
<evidence type="ECO:0000256" key="5">
    <source>
        <dbReference type="ARBA" id="ARBA00022679"/>
    </source>
</evidence>
<evidence type="ECO:0000256" key="6">
    <source>
        <dbReference type="ARBA" id="ARBA00022692"/>
    </source>
</evidence>
<dbReference type="InterPro" id="IPR000829">
    <property type="entry name" value="DAGK"/>
</dbReference>
<evidence type="ECO:0000256" key="11">
    <source>
        <dbReference type="ARBA" id="ARBA00023098"/>
    </source>
</evidence>
<comment type="caution">
    <text evidence="16">The sequence shown here is derived from an EMBL/GenBank/DDBJ whole genome shotgun (WGS) entry which is preliminary data.</text>
</comment>
<evidence type="ECO:0000256" key="3">
    <source>
        <dbReference type="ARBA" id="ARBA00022475"/>
    </source>
</evidence>
<evidence type="ECO:0000256" key="13">
    <source>
        <dbReference type="ARBA" id="ARBA00023209"/>
    </source>
</evidence>
<evidence type="ECO:0000256" key="14">
    <source>
        <dbReference type="ARBA" id="ARBA00023264"/>
    </source>
</evidence>
<evidence type="ECO:0000256" key="7">
    <source>
        <dbReference type="ARBA" id="ARBA00022741"/>
    </source>
</evidence>
<comment type="subcellular location">
    <subcellularLocation>
        <location evidence="1">Cell membrane</location>
        <topology evidence="1">Multi-pass membrane protein</topology>
    </subcellularLocation>
</comment>
<evidence type="ECO:0000313" key="16">
    <source>
        <dbReference type="EMBL" id="MEJ6400687.1"/>
    </source>
</evidence>
<dbReference type="EC" id="2.7.1.-" evidence="16"/>
<evidence type="ECO:0000256" key="4">
    <source>
        <dbReference type="ARBA" id="ARBA00022516"/>
    </source>
</evidence>
<keyword evidence="4" id="KW-0444">Lipid biosynthesis</keyword>
<dbReference type="Pfam" id="PF01219">
    <property type="entry name" value="DAGK_prokar"/>
    <property type="match status" value="1"/>
</dbReference>
<evidence type="ECO:0000313" key="17">
    <source>
        <dbReference type="Proteomes" id="UP001370590"/>
    </source>
</evidence>
<proteinExistence type="inferred from homology"/>
<keyword evidence="7" id="KW-0547">Nucleotide-binding</keyword>
<dbReference type="InterPro" id="IPR033717">
    <property type="entry name" value="UDPK"/>
</dbReference>
<dbReference type="InterPro" id="IPR036945">
    <property type="entry name" value="DAGK_sf"/>
</dbReference>
<dbReference type="CDD" id="cd14265">
    <property type="entry name" value="UDPK_IM_like"/>
    <property type="match status" value="1"/>
</dbReference>